<dbReference type="SUPFAM" id="SSF52540">
    <property type="entry name" value="P-loop containing nucleoside triphosphate hydrolases"/>
    <property type="match status" value="1"/>
</dbReference>
<name>A0ABR7YZV5_9PSED</name>
<evidence type="ECO:0000313" key="11">
    <source>
        <dbReference type="EMBL" id="MBD1598730.1"/>
    </source>
</evidence>
<dbReference type="PANTHER" id="PTHR43166">
    <property type="entry name" value="AMINO ACID IMPORT ATP-BINDING PROTEIN"/>
    <property type="match status" value="1"/>
</dbReference>
<feature type="domain" description="ABC transporter" evidence="10">
    <location>
        <begin position="6"/>
        <end position="245"/>
    </location>
</feature>
<gene>
    <name evidence="11" type="ORF">HAQ05_08430</name>
</gene>
<dbReference type="InterPro" id="IPR027417">
    <property type="entry name" value="P-loop_NTPase"/>
</dbReference>
<keyword evidence="7" id="KW-1278">Translocase</keyword>
<evidence type="ECO:0000259" key="10">
    <source>
        <dbReference type="PROSITE" id="PS50893"/>
    </source>
</evidence>
<keyword evidence="8" id="KW-0029">Amino-acid transport</keyword>
<evidence type="ECO:0000256" key="8">
    <source>
        <dbReference type="ARBA" id="ARBA00022970"/>
    </source>
</evidence>
<dbReference type="Gene3D" id="3.40.50.300">
    <property type="entry name" value="P-loop containing nucleotide triphosphate hydrolases"/>
    <property type="match status" value="1"/>
</dbReference>
<dbReference type="EMBL" id="JAAOCA010000008">
    <property type="protein sequence ID" value="MBD1598730.1"/>
    <property type="molecule type" value="Genomic_DNA"/>
</dbReference>
<organism evidence="11 12">
    <name type="scientific">Pseudomonas typographi</name>
    <dbReference type="NCBI Taxonomy" id="2715964"/>
    <lineage>
        <taxon>Bacteria</taxon>
        <taxon>Pseudomonadati</taxon>
        <taxon>Pseudomonadota</taxon>
        <taxon>Gammaproteobacteria</taxon>
        <taxon>Pseudomonadales</taxon>
        <taxon>Pseudomonadaceae</taxon>
        <taxon>Pseudomonas</taxon>
    </lineage>
</organism>
<evidence type="ECO:0000256" key="4">
    <source>
        <dbReference type="ARBA" id="ARBA00022519"/>
    </source>
</evidence>
<evidence type="ECO:0000256" key="5">
    <source>
        <dbReference type="ARBA" id="ARBA00022741"/>
    </source>
</evidence>
<dbReference type="PROSITE" id="PS50893">
    <property type="entry name" value="ABC_TRANSPORTER_2"/>
    <property type="match status" value="1"/>
</dbReference>
<keyword evidence="3" id="KW-1003">Cell membrane</keyword>
<keyword evidence="4" id="KW-0997">Cell inner membrane</keyword>
<protein>
    <submittedName>
        <fullName evidence="11">ATP-binding cassette domain-containing protein</fullName>
    </submittedName>
</protein>
<evidence type="ECO:0000256" key="9">
    <source>
        <dbReference type="ARBA" id="ARBA00023136"/>
    </source>
</evidence>
<keyword evidence="5" id="KW-0547">Nucleotide-binding</keyword>
<evidence type="ECO:0000256" key="2">
    <source>
        <dbReference type="ARBA" id="ARBA00022448"/>
    </source>
</evidence>
<dbReference type="InterPro" id="IPR050086">
    <property type="entry name" value="MetN_ABC_transporter-like"/>
</dbReference>
<keyword evidence="2" id="KW-0813">Transport</keyword>
<accession>A0ABR7YZV5</accession>
<keyword evidence="6 11" id="KW-0067">ATP-binding</keyword>
<comment type="caution">
    <text evidence="11">The sequence shown here is derived from an EMBL/GenBank/DDBJ whole genome shotgun (WGS) entry which is preliminary data.</text>
</comment>
<dbReference type="RefSeq" id="WP_190419338.1">
    <property type="nucleotide sequence ID" value="NZ_JAAOCA010000008.1"/>
</dbReference>
<dbReference type="SMART" id="SM00382">
    <property type="entry name" value="AAA"/>
    <property type="match status" value="1"/>
</dbReference>
<comment type="subcellular location">
    <subcellularLocation>
        <location evidence="1">Cell inner membrane</location>
        <topology evidence="1">Peripheral membrane protein</topology>
    </subcellularLocation>
</comment>
<sequence>MNEPIFRLSRVTKLFDDNAAPVLALDGVDLDVARGSFLGIVGTSGAGKSTLLRVLNLLDTPSSGTIEFNGRNLAELNAKGQREYLSKVATIFQHFNLFHGKTVFDNITFPLAIRGVPFKERAERARALINRVGLEGREGHYPSQLSGGQKQRVGIARALITRPEVLLCDEATSALDSQTTQTILDLLAELKQLYGFTVILITHSWEVIRYACDAAVLLEHGKVTEAGLLREVIQRERSVLKDHILPLNGDAAWQKGPDTLDLIFENPETQTDLLAKVANALSMDFSILSGRVDNVGKRPIARFKVRFRPRHPPAMVDVEQVKRLLAEAMSAVTL</sequence>
<keyword evidence="9" id="KW-0472">Membrane</keyword>
<evidence type="ECO:0000256" key="7">
    <source>
        <dbReference type="ARBA" id="ARBA00022967"/>
    </source>
</evidence>
<evidence type="ECO:0000256" key="3">
    <source>
        <dbReference type="ARBA" id="ARBA00022475"/>
    </source>
</evidence>
<dbReference type="PROSITE" id="PS00211">
    <property type="entry name" value="ABC_TRANSPORTER_1"/>
    <property type="match status" value="1"/>
</dbReference>
<dbReference type="InterPro" id="IPR003593">
    <property type="entry name" value="AAA+_ATPase"/>
</dbReference>
<dbReference type="InterPro" id="IPR017871">
    <property type="entry name" value="ABC_transporter-like_CS"/>
</dbReference>
<evidence type="ECO:0000256" key="1">
    <source>
        <dbReference type="ARBA" id="ARBA00004417"/>
    </source>
</evidence>
<dbReference type="InterPro" id="IPR003439">
    <property type="entry name" value="ABC_transporter-like_ATP-bd"/>
</dbReference>
<dbReference type="GO" id="GO:0005524">
    <property type="term" value="F:ATP binding"/>
    <property type="evidence" value="ECO:0007669"/>
    <property type="project" value="UniProtKB-KW"/>
</dbReference>
<dbReference type="Pfam" id="PF00005">
    <property type="entry name" value="ABC_tran"/>
    <property type="match status" value="1"/>
</dbReference>
<reference evidence="11 12" key="1">
    <citation type="journal article" date="2020" name="Insects">
        <title>Bacteria Belonging to Pseudomonas typographi sp. nov. from the Bark Beetle Ips typographus Have Genomic Potential to Aid in the Host Ecology.</title>
        <authorList>
            <person name="Peral-Aranega E."/>
            <person name="Saati-Santamaria Z."/>
            <person name="Kolarik M."/>
            <person name="Rivas R."/>
            <person name="Garcia-Fraile P."/>
        </authorList>
    </citation>
    <scope>NUCLEOTIDE SEQUENCE [LARGE SCALE GENOMIC DNA]</scope>
    <source>
        <strain evidence="11 12">CA3A</strain>
    </source>
</reference>
<dbReference type="PANTHER" id="PTHR43166:SF30">
    <property type="entry name" value="METHIONINE IMPORT ATP-BINDING PROTEIN METN"/>
    <property type="match status" value="1"/>
</dbReference>
<keyword evidence="12" id="KW-1185">Reference proteome</keyword>
<proteinExistence type="predicted"/>
<evidence type="ECO:0000256" key="6">
    <source>
        <dbReference type="ARBA" id="ARBA00022840"/>
    </source>
</evidence>
<dbReference type="Proteomes" id="UP000805841">
    <property type="component" value="Unassembled WGS sequence"/>
</dbReference>
<evidence type="ECO:0000313" key="12">
    <source>
        <dbReference type="Proteomes" id="UP000805841"/>
    </source>
</evidence>